<keyword evidence="1" id="KW-0175">Coiled coil</keyword>
<dbReference type="EMBL" id="JAEFCI010000285">
    <property type="protein sequence ID" value="KAG5463657.1"/>
    <property type="molecule type" value="Genomic_DNA"/>
</dbReference>
<evidence type="ECO:0000313" key="3">
    <source>
        <dbReference type="EMBL" id="KAG5463657.1"/>
    </source>
</evidence>
<evidence type="ECO:0000256" key="1">
    <source>
        <dbReference type="SAM" id="Coils"/>
    </source>
</evidence>
<feature type="non-terminal residue" evidence="3">
    <location>
        <position position="92"/>
    </location>
</feature>
<protein>
    <submittedName>
        <fullName evidence="3">Uncharacterized protein</fullName>
    </submittedName>
</protein>
<accession>A0A8H8DMT9</accession>
<gene>
    <name evidence="3" type="ORF">BJ554DRAFT_5661</name>
</gene>
<organism evidence="3 4">
    <name type="scientific">Olpidium bornovanus</name>
    <dbReference type="NCBI Taxonomy" id="278681"/>
    <lineage>
        <taxon>Eukaryota</taxon>
        <taxon>Fungi</taxon>
        <taxon>Fungi incertae sedis</taxon>
        <taxon>Olpidiomycota</taxon>
        <taxon>Olpidiomycotina</taxon>
        <taxon>Olpidiomycetes</taxon>
        <taxon>Olpidiales</taxon>
        <taxon>Olpidiaceae</taxon>
        <taxon>Olpidium</taxon>
    </lineage>
</organism>
<comment type="caution">
    <text evidence="3">The sequence shown here is derived from an EMBL/GenBank/DDBJ whole genome shotgun (WGS) entry which is preliminary data.</text>
</comment>
<proteinExistence type="predicted"/>
<reference evidence="3 4" key="1">
    <citation type="journal article" name="Sci. Rep.">
        <title>Genome-scale phylogenetic analyses confirm Olpidium as the closest living zoosporic fungus to the non-flagellated, terrestrial fungi.</title>
        <authorList>
            <person name="Chang Y."/>
            <person name="Rochon D."/>
            <person name="Sekimoto S."/>
            <person name="Wang Y."/>
            <person name="Chovatia M."/>
            <person name="Sandor L."/>
            <person name="Salamov A."/>
            <person name="Grigoriev I.V."/>
            <person name="Stajich J.E."/>
            <person name="Spatafora J.W."/>
        </authorList>
    </citation>
    <scope>NUCLEOTIDE SEQUENCE [LARGE SCALE GENOMIC DNA]</scope>
    <source>
        <strain evidence="3">S191</strain>
    </source>
</reference>
<evidence type="ECO:0000256" key="2">
    <source>
        <dbReference type="SAM" id="MobiDB-lite"/>
    </source>
</evidence>
<name>A0A8H8DMT9_9FUNG</name>
<feature type="region of interest" description="Disordered" evidence="2">
    <location>
        <begin position="42"/>
        <end position="62"/>
    </location>
</feature>
<dbReference type="AlphaFoldDB" id="A0A8H8DMT9"/>
<feature type="coiled-coil region" evidence="1">
    <location>
        <begin position="5"/>
        <end position="39"/>
    </location>
</feature>
<keyword evidence="4" id="KW-1185">Reference proteome</keyword>
<dbReference type="Proteomes" id="UP000673691">
    <property type="component" value="Unassembled WGS sequence"/>
</dbReference>
<sequence>MLRERHRKEEAEQSHMEELEQLRQELARKKAKAELEQARRIRAEAHSGSESGMELEGASATGREGRYVCPLTGRARPFVRAVASLVAVPLPR</sequence>
<evidence type="ECO:0000313" key="4">
    <source>
        <dbReference type="Proteomes" id="UP000673691"/>
    </source>
</evidence>